<organism evidence="1 2">
    <name type="scientific">Protea cynaroides</name>
    <dbReference type="NCBI Taxonomy" id="273540"/>
    <lineage>
        <taxon>Eukaryota</taxon>
        <taxon>Viridiplantae</taxon>
        <taxon>Streptophyta</taxon>
        <taxon>Embryophyta</taxon>
        <taxon>Tracheophyta</taxon>
        <taxon>Spermatophyta</taxon>
        <taxon>Magnoliopsida</taxon>
        <taxon>Proteales</taxon>
        <taxon>Proteaceae</taxon>
        <taxon>Protea</taxon>
    </lineage>
</organism>
<reference evidence="1" key="1">
    <citation type="journal article" date="2023" name="Plant J.">
        <title>The genome of the king protea, Protea cynaroides.</title>
        <authorList>
            <person name="Chang J."/>
            <person name="Duong T.A."/>
            <person name="Schoeman C."/>
            <person name="Ma X."/>
            <person name="Roodt D."/>
            <person name="Barker N."/>
            <person name="Li Z."/>
            <person name="Van de Peer Y."/>
            <person name="Mizrachi E."/>
        </authorList>
    </citation>
    <scope>NUCLEOTIDE SEQUENCE</scope>
    <source>
        <tissue evidence="1">Young leaves</tissue>
    </source>
</reference>
<evidence type="ECO:0000313" key="1">
    <source>
        <dbReference type="EMBL" id="KAJ4969753.1"/>
    </source>
</evidence>
<sequence>MADGVFEVTKDAFDKGPMVISKGVHELEGTSKGDIVESTKNRLVPPWIIEQGTPWVRWLRAGRDRCQNRFAICHAGPVKKVHDVQILRKEQTMLVRGHSYTMKETQRPKVLDGEFLT</sequence>
<name>A0A9Q0KFL1_9MAGN</name>
<comment type="caution">
    <text evidence="1">The sequence shown here is derived from an EMBL/GenBank/DDBJ whole genome shotgun (WGS) entry which is preliminary data.</text>
</comment>
<dbReference type="AlphaFoldDB" id="A0A9Q0KFL1"/>
<keyword evidence="2" id="KW-1185">Reference proteome</keyword>
<dbReference type="EMBL" id="JAMYWD010000005">
    <property type="protein sequence ID" value="KAJ4969753.1"/>
    <property type="molecule type" value="Genomic_DNA"/>
</dbReference>
<evidence type="ECO:0000313" key="2">
    <source>
        <dbReference type="Proteomes" id="UP001141806"/>
    </source>
</evidence>
<protein>
    <submittedName>
        <fullName evidence="1">Uncharacterized protein</fullName>
    </submittedName>
</protein>
<gene>
    <name evidence="1" type="ORF">NE237_002852</name>
</gene>
<accession>A0A9Q0KFL1</accession>
<proteinExistence type="predicted"/>
<dbReference type="Proteomes" id="UP001141806">
    <property type="component" value="Unassembled WGS sequence"/>
</dbReference>